<dbReference type="InterPro" id="IPR002156">
    <property type="entry name" value="RNaseH_domain"/>
</dbReference>
<dbReference type="Proteomes" id="UP000631114">
    <property type="component" value="Unassembled WGS sequence"/>
</dbReference>
<keyword evidence="3" id="KW-1185">Reference proteome</keyword>
<dbReference type="GO" id="GO:0004523">
    <property type="term" value="F:RNA-DNA hybrid ribonuclease activity"/>
    <property type="evidence" value="ECO:0007669"/>
    <property type="project" value="InterPro"/>
</dbReference>
<evidence type="ECO:0000313" key="3">
    <source>
        <dbReference type="Proteomes" id="UP000631114"/>
    </source>
</evidence>
<accession>A0A835HV49</accession>
<dbReference type="AlphaFoldDB" id="A0A835HV49"/>
<dbReference type="Pfam" id="PF13456">
    <property type="entry name" value="RVT_3"/>
    <property type="match status" value="1"/>
</dbReference>
<dbReference type="SUPFAM" id="SSF53098">
    <property type="entry name" value="Ribonuclease H-like"/>
    <property type="match status" value="1"/>
</dbReference>
<dbReference type="Gene3D" id="3.30.420.10">
    <property type="entry name" value="Ribonuclease H-like superfamily/Ribonuclease H"/>
    <property type="match status" value="1"/>
</dbReference>
<dbReference type="InterPro" id="IPR036397">
    <property type="entry name" value="RNaseH_sf"/>
</dbReference>
<dbReference type="OrthoDB" id="1687712at2759"/>
<reference evidence="2 3" key="1">
    <citation type="submission" date="2020-10" db="EMBL/GenBank/DDBJ databases">
        <title>The Coptis chinensis genome and diversification of protoberbering-type alkaloids.</title>
        <authorList>
            <person name="Wang B."/>
            <person name="Shu S."/>
            <person name="Song C."/>
            <person name="Liu Y."/>
        </authorList>
    </citation>
    <scope>NUCLEOTIDE SEQUENCE [LARGE SCALE GENOMIC DNA]</scope>
    <source>
        <strain evidence="2">HL-2020</strain>
        <tissue evidence="2">Leaf</tissue>
    </source>
</reference>
<evidence type="ECO:0000313" key="2">
    <source>
        <dbReference type="EMBL" id="KAF9605284.1"/>
    </source>
</evidence>
<dbReference type="GO" id="GO:0003676">
    <property type="term" value="F:nucleic acid binding"/>
    <property type="evidence" value="ECO:0007669"/>
    <property type="project" value="InterPro"/>
</dbReference>
<dbReference type="PANTHER" id="PTHR47723">
    <property type="entry name" value="OS05G0353850 PROTEIN"/>
    <property type="match status" value="1"/>
</dbReference>
<dbReference type="PANTHER" id="PTHR47723:SF19">
    <property type="entry name" value="POLYNUCLEOTIDYL TRANSFERASE, RIBONUCLEASE H-LIKE SUPERFAMILY PROTEIN"/>
    <property type="match status" value="1"/>
</dbReference>
<protein>
    <recommendedName>
        <fullName evidence="1">RNase H type-1 domain-containing protein</fullName>
    </recommendedName>
</protein>
<feature type="domain" description="RNase H type-1" evidence="1">
    <location>
        <begin position="63"/>
        <end position="121"/>
    </location>
</feature>
<evidence type="ECO:0000259" key="1">
    <source>
        <dbReference type="Pfam" id="PF13456"/>
    </source>
</evidence>
<sequence>MLYFKGCQVDILEDDNVILSKWRIPARHIRHQVVRQCTWELPECDTIKVNCDTGECWPWRIPGNAGLGVVYRNSSGDFMLVMWRKLGINTNYLAECLAILEGIECAVQRGWCKLWVESDPEAAIPAFGIGNLPWHHFREYHQYNPVSVGSPRVLISIAINAAGASRTHAFRKNSIGSGSMEATHVRTRWYIYVYWIRHKKSIDGQVSVPGDVPTSHQPAIDKLDLEFIKREKSRKELSLADQIRVAKKKRAESAKKEELAKISSNLIMDSRVEELVCNVQ</sequence>
<dbReference type="InterPro" id="IPR012337">
    <property type="entry name" value="RNaseH-like_sf"/>
</dbReference>
<dbReference type="CDD" id="cd06222">
    <property type="entry name" value="RNase_H_like"/>
    <property type="match status" value="1"/>
</dbReference>
<name>A0A835HV49_9MAGN</name>
<organism evidence="2 3">
    <name type="scientific">Coptis chinensis</name>
    <dbReference type="NCBI Taxonomy" id="261450"/>
    <lineage>
        <taxon>Eukaryota</taxon>
        <taxon>Viridiplantae</taxon>
        <taxon>Streptophyta</taxon>
        <taxon>Embryophyta</taxon>
        <taxon>Tracheophyta</taxon>
        <taxon>Spermatophyta</taxon>
        <taxon>Magnoliopsida</taxon>
        <taxon>Ranunculales</taxon>
        <taxon>Ranunculaceae</taxon>
        <taxon>Coptidoideae</taxon>
        <taxon>Coptis</taxon>
    </lineage>
</organism>
<gene>
    <name evidence="2" type="ORF">IFM89_015900</name>
</gene>
<dbReference type="InterPro" id="IPR044730">
    <property type="entry name" value="RNase_H-like_dom_plant"/>
</dbReference>
<dbReference type="EMBL" id="JADFTS010000005">
    <property type="protein sequence ID" value="KAF9605284.1"/>
    <property type="molecule type" value="Genomic_DNA"/>
</dbReference>
<proteinExistence type="predicted"/>
<comment type="caution">
    <text evidence="2">The sequence shown here is derived from an EMBL/GenBank/DDBJ whole genome shotgun (WGS) entry which is preliminary data.</text>
</comment>
<dbReference type="InterPro" id="IPR053151">
    <property type="entry name" value="RNase_H-like"/>
</dbReference>